<feature type="region of interest" description="Disordered" evidence="3">
    <location>
        <begin position="343"/>
        <end position="423"/>
    </location>
</feature>
<dbReference type="PANTHER" id="PTHR43215:SF14">
    <property type="entry name" value="RADIAL SPOKE HEAD 1 HOMOLOG"/>
    <property type="match status" value="1"/>
</dbReference>
<feature type="compositionally biased region" description="Low complexity" evidence="3">
    <location>
        <begin position="374"/>
        <end position="383"/>
    </location>
</feature>
<dbReference type="SMART" id="SM00698">
    <property type="entry name" value="MORN"/>
    <property type="match status" value="6"/>
</dbReference>
<reference evidence="4 5" key="1">
    <citation type="journal article" date="2018" name="BMC Genomics">
        <title>The genome of Naegleria lovaniensis, the basis for a comparative approach to unravel pathogenicity factors of the human pathogenic amoeba N. fowleri.</title>
        <authorList>
            <person name="Liechti N."/>
            <person name="Schurch N."/>
            <person name="Bruggmann R."/>
            <person name="Wittwer M."/>
        </authorList>
    </citation>
    <scope>NUCLEOTIDE SEQUENCE [LARGE SCALE GENOMIC DNA]</scope>
    <source>
        <strain evidence="4 5">ATCC 30569</strain>
    </source>
</reference>
<feature type="compositionally biased region" description="Low complexity" evidence="3">
    <location>
        <begin position="472"/>
        <end position="490"/>
    </location>
</feature>
<protein>
    <submittedName>
        <fullName evidence="4">Uncharacterized protein</fullName>
    </submittedName>
</protein>
<feature type="region of interest" description="Disordered" evidence="3">
    <location>
        <begin position="1"/>
        <end position="24"/>
    </location>
</feature>
<dbReference type="AlphaFoldDB" id="A0AA88GHF9"/>
<evidence type="ECO:0000256" key="1">
    <source>
        <dbReference type="ARBA" id="ARBA00022737"/>
    </source>
</evidence>
<evidence type="ECO:0000256" key="3">
    <source>
        <dbReference type="SAM" id="MobiDB-lite"/>
    </source>
</evidence>
<dbReference type="Pfam" id="PF02493">
    <property type="entry name" value="MORN"/>
    <property type="match status" value="7"/>
</dbReference>
<dbReference type="Gene3D" id="2.20.110.10">
    <property type="entry name" value="Histone H3 K4-specific methyltransferase SET7/9 N-terminal domain"/>
    <property type="match status" value="3"/>
</dbReference>
<evidence type="ECO:0000313" key="4">
    <source>
        <dbReference type="EMBL" id="KAG2375263.1"/>
    </source>
</evidence>
<dbReference type="RefSeq" id="XP_044544437.1">
    <property type="nucleotide sequence ID" value="XM_044700122.1"/>
</dbReference>
<feature type="compositionally biased region" description="Polar residues" evidence="3">
    <location>
        <begin position="441"/>
        <end position="453"/>
    </location>
</feature>
<dbReference type="Proteomes" id="UP000816034">
    <property type="component" value="Unassembled WGS sequence"/>
</dbReference>
<accession>A0AA88GHF9</accession>
<dbReference type="SUPFAM" id="SSF82185">
    <property type="entry name" value="Histone H3 K4-specific methyltransferase SET7/9 N-terminal domain"/>
    <property type="match status" value="1"/>
</dbReference>
<feature type="coiled-coil region" evidence="2">
    <location>
        <begin position="627"/>
        <end position="654"/>
    </location>
</feature>
<feature type="region of interest" description="Disordered" evidence="3">
    <location>
        <begin position="435"/>
        <end position="490"/>
    </location>
</feature>
<dbReference type="GeneID" id="68102340"/>
<organism evidence="4 5">
    <name type="scientific">Naegleria lovaniensis</name>
    <name type="common">Amoeba</name>
    <dbReference type="NCBI Taxonomy" id="51637"/>
    <lineage>
        <taxon>Eukaryota</taxon>
        <taxon>Discoba</taxon>
        <taxon>Heterolobosea</taxon>
        <taxon>Tetramitia</taxon>
        <taxon>Eutetramitia</taxon>
        <taxon>Vahlkampfiidae</taxon>
        <taxon>Naegleria</taxon>
    </lineage>
</organism>
<keyword evidence="5" id="KW-1185">Reference proteome</keyword>
<keyword evidence="1" id="KW-0677">Repeat</keyword>
<feature type="compositionally biased region" description="Polar residues" evidence="3">
    <location>
        <begin position="1"/>
        <end position="10"/>
    </location>
</feature>
<comment type="caution">
    <text evidence="4">The sequence shown here is derived from an EMBL/GenBank/DDBJ whole genome shotgun (WGS) entry which is preliminary data.</text>
</comment>
<evidence type="ECO:0000256" key="2">
    <source>
        <dbReference type="SAM" id="Coils"/>
    </source>
</evidence>
<keyword evidence="2" id="KW-0175">Coiled coil</keyword>
<dbReference type="PANTHER" id="PTHR43215">
    <property type="entry name" value="RADIAL SPOKE HEAD 1 HOMOLOG"/>
    <property type="match status" value="1"/>
</dbReference>
<feature type="region of interest" description="Disordered" evidence="3">
    <location>
        <begin position="82"/>
        <end position="109"/>
    </location>
</feature>
<feature type="compositionally biased region" description="Gly residues" evidence="3">
    <location>
        <begin position="350"/>
        <end position="365"/>
    </location>
</feature>
<proteinExistence type="predicted"/>
<name>A0AA88GHF9_NAELO</name>
<feature type="compositionally biased region" description="Low complexity" evidence="3">
    <location>
        <begin position="405"/>
        <end position="418"/>
    </location>
</feature>
<dbReference type="EMBL" id="PYSW02000039">
    <property type="protein sequence ID" value="KAG2375263.1"/>
    <property type="molecule type" value="Genomic_DNA"/>
</dbReference>
<sequence>MNNNSTSTVPFQGGEYTGPLNDQGLPHGKGSLYFPYTKHKYEGEFVNGQAHGKGVASGVLSQEMTLIVNNELRNVGDKFVSCSSSNSSGTSSSSTTTSSSSNLIDSNNNNNTWTNQWKYDGQWMNGQMHGQGEFTFANGDMYSGEWKDGVACGKGLYSWQSTGDRYMGEFVNMKRHGAGTMLFSNGHKYDGLFYNDYRHGHGIETYSNGNRFEGYWVMDKRHGPAFAYVKFENLDKKLQKKRKQGMKGQPTIPSSQVTNQANSKTSTIYLNLHSIDQYVVYSQEYHLGRLLSEKELFPCDYAPYIYTGGVSGGGLKAPTELLTQDMDSVLVQIDEEIETLVMESNSSGGSSSGGGGGYSSSGGNGSVHHHSNHHTPTITSDTIVSDDDDKNSSPTIHTSGGDGGMSNNTTTTSSNMNSPPTAMTTITSSQILNKLAKRKSQSATLNQQSSSSPPIHGHLIGTNLMTSPPSPSSHSHSTQVLSSSSASSTSSQSILTTDNVFVQGVVCWEDKYWDMIQQLFVQQFTSKCEYNYTKILLNTLDQVTTLEERRQQLMEHIDKCENAKSKTKWEMKRVIVEELHAEAPNDYSGVDLFMDRLDELMSEMRIELSDIIEMKNSASQVRDEKKIQLTKQQLSEIEKKLFRLESALQTAKNTAQPFTKIKLFMRDQVLYQQLLEEVAIHLQRLRVLLRRLMLIRYDVHNISVNVDSNSTTVTLNKEQLEAMADIKLHVQLVQGLFESSVMRSRAAAALVGVSEKNAQNSLTLDTNAVIDHVLKRTRQLSEHILSQ</sequence>
<evidence type="ECO:0000313" key="5">
    <source>
        <dbReference type="Proteomes" id="UP000816034"/>
    </source>
</evidence>
<dbReference type="InterPro" id="IPR003409">
    <property type="entry name" value="MORN"/>
</dbReference>
<gene>
    <name evidence="4" type="ORF">C9374_009886</name>
</gene>